<sequence length="224" mass="24537">MTRRDSFRKPKGSSYSRRSRLSDPNIYPYSSRPQGTAIPSSAPRRASAASYTTQPYPLRPNSSRDPQKQAYAGHTLPPRPSCPIESHESFLKHDEDLRPKALQHPYGTTTGFTVVDKDKPGANNTCAPLTLPNGRIVFDVDNGTSAIAAYERAKGTSVSGKVPGIMFSPPCDTNGAALRDVDWSRLVPRPAVKEINEADGGFRLSELKSFVPEMPAPTGRMRKH</sequence>
<keyword evidence="2" id="KW-1185">Reference proteome</keyword>
<dbReference type="EMBL" id="CP090031">
    <property type="protein sequence ID" value="UPK91347.1"/>
    <property type="molecule type" value="Genomic_DNA"/>
</dbReference>
<protein>
    <submittedName>
        <fullName evidence="1">Uncharacterized protein</fullName>
    </submittedName>
</protein>
<organism evidence="1 2">
    <name type="scientific">Fusarium solani subsp. cucurbitae</name>
    <name type="common">Neocosmosporum cucurbitae</name>
    <dbReference type="NCBI Taxonomy" id="2747967"/>
    <lineage>
        <taxon>Eukaryota</taxon>
        <taxon>Fungi</taxon>
        <taxon>Dikarya</taxon>
        <taxon>Ascomycota</taxon>
        <taxon>Pezizomycotina</taxon>
        <taxon>Sordariomycetes</taxon>
        <taxon>Hypocreomycetidae</taxon>
        <taxon>Hypocreales</taxon>
        <taxon>Nectriaceae</taxon>
        <taxon>Fusarium</taxon>
        <taxon>Fusarium solani species complex</taxon>
    </lineage>
</organism>
<proteinExistence type="predicted"/>
<dbReference type="Proteomes" id="UP000830768">
    <property type="component" value="Chromosome 2"/>
</dbReference>
<name>A0ACD3YQT7_FUSSC</name>
<gene>
    <name evidence="1" type="ORF">LCI18_002282</name>
</gene>
<reference evidence="1" key="1">
    <citation type="submission" date="2021-11" db="EMBL/GenBank/DDBJ databases">
        <title>Fusarium solani-melongenae Genome sequencing and assembly.</title>
        <authorList>
            <person name="Xie S."/>
            <person name="Huang L."/>
            <person name="Zhang X."/>
        </authorList>
    </citation>
    <scope>NUCLEOTIDE SEQUENCE</scope>
    <source>
        <strain evidence="1">CRI 24-3</strain>
    </source>
</reference>
<evidence type="ECO:0000313" key="1">
    <source>
        <dbReference type="EMBL" id="UPK91347.1"/>
    </source>
</evidence>
<accession>A0ACD3YQT7</accession>
<evidence type="ECO:0000313" key="2">
    <source>
        <dbReference type="Proteomes" id="UP000830768"/>
    </source>
</evidence>